<dbReference type="GO" id="GO:0050567">
    <property type="term" value="F:glutaminyl-tRNA synthase (glutamine-hydrolyzing) activity"/>
    <property type="evidence" value="ECO:0007669"/>
    <property type="project" value="UniProtKB-UniRule"/>
</dbReference>
<dbReference type="EMBL" id="MFQR01000047">
    <property type="protein sequence ID" value="OGH84045.1"/>
    <property type="molecule type" value="Genomic_DNA"/>
</dbReference>
<dbReference type="HAMAP" id="MF_00122">
    <property type="entry name" value="GatC"/>
    <property type="match status" value="1"/>
</dbReference>
<protein>
    <recommendedName>
        <fullName evidence="1">Aspartyl/glutamyl-tRNA(Asn/Gln) amidotransferase subunit C</fullName>
        <shortName evidence="1">Asp/Glu-ADT subunit C</shortName>
        <ecNumber evidence="1">6.3.5.-</ecNumber>
    </recommendedName>
</protein>
<evidence type="ECO:0000256" key="1">
    <source>
        <dbReference type="HAMAP-Rule" id="MF_00122"/>
    </source>
</evidence>
<comment type="catalytic activity">
    <reaction evidence="1">
        <text>L-aspartyl-tRNA(Asn) + L-glutamine + ATP + H2O = L-asparaginyl-tRNA(Asn) + L-glutamate + ADP + phosphate + 2 H(+)</text>
        <dbReference type="Rhea" id="RHEA:14513"/>
        <dbReference type="Rhea" id="RHEA-COMP:9674"/>
        <dbReference type="Rhea" id="RHEA-COMP:9677"/>
        <dbReference type="ChEBI" id="CHEBI:15377"/>
        <dbReference type="ChEBI" id="CHEBI:15378"/>
        <dbReference type="ChEBI" id="CHEBI:29985"/>
        <dbReference type="ChEBI" id="CHEBI:30616"/>
        <dbReference type="ChEBI" id="CHEBI:43474"/>
        <dbReference type="ChEBI" id="CHEBI:58359"/>
        <dbReference type="ChEBI" id="CHEBI:78515"/>
        <dbReference type="ChEBI" id="CHEBI:78516"/>
        <dbReference type="ChEBI" id="CHEBI:456216"/>
    </reaction>
</comment>
<dbReference type="InterPro" id="IPR003837">
    <property type="entry name" value="GatC"/>
</dbReference>
<sequence length="107" mass="11931">MLSKEEVKKVADLARIEITDQEAEKYSKELSDILGFVEKLNEADTDKIGPIAPARLATQSVAGRHITGAKNATREDKIIEASNETKEGIIKNFPEKKDRFDKVKAVF</sequence>
<dbReference type="EC" id="6.3.5.-" evidence="1"/>
<comment type="catalytic activity">
    <reaction evidence="1">
        <text>L-glutamyl-tRNA(Gln) + L-glutamine + ATP + H2O = L-glutaminyl-tRNA(Gln) + L-glutamate + ADP + phosphate + H(+)</text>
        <dbReference type="Rhea" id="RHEA:17521"/>
        <dbReference type="Rhea" id="RHEA-COMP:9681"/>
        <dbReference type="Rhea" id="RHEA-COMP:9684"/>
        <dbReference type="ChEBI" id="CHEBI:15377"/>
        <dbReference type="ChEBI" id="CHEBI:15378"/>
        <dbReference type="ChEBI" id="CHEBI:29985"/>
        <dbReference type="ChEBI" id="CHEBI:30616"/>
        <dbReference type="ChEBI" id="CHEBI:43474"/>
        <dbReference type="ChEBI" id="CHEBI:58359"/>
        <dbReference type="ChEBI" id="CHEBI:78520"/>
        <dbReference type="ChEBI" id="CHEBI:78521"/>
        <dbReference type="ChEBI" id="CHEBI:456216"/>
    </reaction>
</comment>
<comment type="similarity">
    <text evidence="1">Belongs to the GatC family.</text>
</comment>
<dbReference type="GO" id="GO:0006450">
    <property type="term" value="P:regulation of translational fidelity"/>
    <property type="evidence" value="ECO:0007669"/>
    <property type="project" value="InterPro"/>
</dbReference>
<comment type="function">
    <text evidence="1">Allows the formation of correctly charged Asn-tRNA(Asn) or Gln-tRNA(Gln) through the transamidation of misacylated Asp-tRNA(Asn) or Glu-tRNA(Gln) in organisms which lack either or both of asparaginyl-tRNA or glutaminyl-tRNA synthetases. The reaction takes place in the presence of glutamine and ATP through an activated phospho-Asp-tRNA(Asn) or phospho-Glu-tRNA(Gln).</text>
</comment>
<dbReference type="NCBIfam" id="TIGR00135">
    <property type="entry name" value="gatC"/>
    <property type="match status" value="1"/>
</dbReference>
<name>A0A1F6NJN1_9BACT</name>
<gene>
    <name evidence="1" type="primary">gatC</name>
    <name evidence="2" type="ORF">A2261_01150</name>
</gene>
<dbReference type="GO" id="GO:0005524">
    <property type="term" value="F:ATP binding"/>
    <property type="evidence" value="ECO:0007669"/>
    <property type="project" value="UniProtKB-KW"/>
</dbReference>
<dbReference type="InterPro" id="IPR036113">
    <property type="entry name" value="Asp/Glu-ADT_sf_sub_c"/>
</dbReference>
<organism evidence="2 3">
    <name type="scientific">Candidatus Magasanikbacteria bacterium RIFOXYA2_FULL_44_8</name>
    <dbReference type="NCBI Taxonomy" id="1798696"/>
    <lineage>
        <taxon>Bacteria</taxon>
        <taxon>Candidatus Magasanikiibacteriota</taxon>
    </lineage>
</organism>
<comment type="caution">
    <text evidence="2">The sequence shown here is derived from an EMBL/GenBank/DDBJ whole genome shotgun (WGS) entry which is preliminary data.</text>
</comment>
<dbReference type="Gene3D" id="1.10.20.60">
    <property type="entry name" value="Glu-tRNAGln amidotransferase C subunit, N-terminal domain"/>
    <property type="match status" value="1"/>
</dbReference>
<evidence type="ECO:0000313" key="2">
    <source>
        <dbReference type="EMBL" id="OGH84045.1"/>
    </source>
</evidence>
<accession>A0A1F6NJN1</accession>
<dbReference type="PANTHER" id="PTHR15004">
    <property type="entry name" value="GLUTAMYL-TRNA(GLN) AMIDOTRANSFERASE SUBUNIT C, MITOCHONDRIAL"/>
    <property type="match status" value="1"/>
</dbReference>
<keyword evidence="1" id="KW-0067">ATP-binding</keyword>
<dbReference type="SUPFAM" id="SSF141000">
    <property type="entry name" value="Glu-tRNAGln amidotransferase C subunit"/>
    <property type="match status" value="1"/>
</dbReference>
<proteinExistence type="inferred from homology"/>
<keyword evidence="1" id="KW-0547">Nucleotide-binding</keyword>
<dbReference type="GO" id="GO:0006412">
    <property type="term" value="P:translation"/>
    <property type="evidence" value="ECO:0007669"/>
    <property type="project" value="UniProtKB-UniRule"/>
</dbReference>
<dbReference type="GO" id="GO:0050566">
    <property type="term" value="F:asparaginyl-tRNA synthase (glutamine-hydrolyzing) activity"/>
    <property type="evidence" value="ECO:0007669"/>
    <property type="project" value="RHEA"/>
</dbReference>
<dbReference type="AlphaFoldDB" id="A0A1F6NJN1"/>
<evidence type="ECO:0000313" key="3">
    <source>
        <dbReference type="Proteomes" id="UP000177803"/>
    </source>
</evidence>
<comment type="subunit">
    <text evidence="1">Heterotrimer of A, B and C subunits.</text>
</comment>
<dbReference type="PANTHER" id="PTHR15004:SF0">
    <property type="entry name" value="GLUTAMYL-TRNA(GLN) AMIDOTRANSFERASE SUBUNIT C, MITOCHONDRIAL"/>
    <property type="match status" value="1"/>
</dbReference>
<dbReference type="GO" id="GO:0070681">
    <property type="term" value="P:glutaminyl-tRNAGln biosynthesis via transamidation"/>
    <property type="evidence" value="ECO:0007669"/>
    <property type="project" value="TreeGrafter"/>
</dbReference>
<dbReference type="Proteomes" id="UP000177803">
    <property type="component" value="Unassembled WGS sequence"/>
</dbReference>
<dbReference type="Pfam" id="PF02686">
    <property type="entry name" value="GatC"/>
    <property type="match status" value="1"/>
</dbReference>
<reference evidence="2 3" key="1">
    <citation type="journal article" date="2016" name="Nat. Commun.">
        <title>Thousands of microbial genomes shed light on interconnected biogeochemical processes in an aquifer system.</title>
        <authorList>
            <person name="Anantharaman K."/>
            <person name="Brown C.T."/>
            <person name="Hug L.A."/>
            <person name="Sharon I."/>
            <person name="Castelle C.J."/>
            <person name="Probst A.J."/>
            <person name="Thomas B.C."/>
            <person name="Singh A."/>
            <person name="Wilkins M.J."/>
            <person name="Karaoz U."/>
            <person name="Brodie E.L."/>
            <person name="Williams K.H."/>
            <person name="Hubbard S.S."/>
            <person name="Banfield J.F."/>
        </authorList>
    </citation>
    <scope>NUCLEOTIDE SEQUENCE [LARGE SCALE GENOMIC DNA]</scope>
</reference>
<keyword evidence="1" id="KW-0436">Ligase</keyword>
<keyword evidence="1" id="KW-0648">Protein biosynthesis</keyword>